<dbReference type="InterPro" id="IPR016032">
    <property type="entry name" value="Sig_transdc_resp-reg_C-effctor"/>
</dbReference>
<dbReference type="InterPro" id="IPR001789">
    <property type="entry name" value="Sig_transdc_resp-reg_receiver"/>
</dbReference>
<evidence type="ECO:0000259" key="4">
    <source>
        <dbReference type="PROSITE" id="PS50043"/>
    </source>
</evidence>
<evidence type="ECO:0000259" key="5">
    <source>
        <dbReference type="PROSITE" id="PS50110"/>
    </source>
</evidence>
<organism evidence="6 7">
    <name type="scientific">Salinicola lusitanus</name>
    <dbReference type="NCBI Taxonomy" id="1949085"/>
    <lineage>
        <taxon>Bacteria</taxon>
        <taxon>Pseudomonadati</taxon>
        <taxon>Pseudomonadota</taxon>
        <taxon>Gammaproteobacteria</taxon>
        <taxon>Oceanospirillales</taxon>
        <taxon>Halomonadaceae</taxon>
        <taxon>Salinicola</taxon>
    </lineage>
</organism>
<evidence type="ECO:0000313" key="6">
    <source>
        <dbReference type="EMBL" id="XAD55875.1"/>
    </source>
</evidence>
<gene>
    <name evidence="6" type="ORF">AAGT95_07805</name>
</gene>
<protein>
    <submittedName>
        <fullName evidence="6">Response regulator transcription factor</fullName>
    </submittedName>
</protein>
<evidence type="ECO:0000256" key="1">
    <source>
        <dbReference type="ARBA" id="ARBA00022553"/>
    </source>
</evidence>
<dbReference type="SMART" id="SM00421">
    <property type="entry name" value="HTH_LUXR"/>
    <property type="match status" value="1"/>
</dbReference>
<keyword evidence="7" id="KW-1185">Reference proteome</keyword>
<dbReference type="CDD" id="cd06170">
    <property type="entry name" value="LuxR_C_like"/>
    <property type="match status" value="1"/>
</dbReference>
<dbReference type="PANTHER" id="PTHR43214:SF43">
    <property type="entry name" value="TWO-COMPONENT RESPONSE REGULATOR"/>
    <property type="match status" value="1"/>
</dbReference>
<evidence type="ECO:0000256" key="3">
    <source>
        <dbReference type="PROSITE-ProRule" id="PRU00169"/>
    </source>
</evidence>
<dbReference type="InterPro" id="IPR058245">
    <property type="entry name" value="NreC/VraR/RcsB-like_REC"/>
</dbReference>
<dbReference type="Proteomes" id="UP001453229">
    <property type="component" value="Chromosome"/>
</dbReference>
<dbReference type="PROSITE" id="PS50043">
    <property type="entry name" value="HTH_LUXR_2"/>
    <property type="match status" value="1"/>
</dbReference>
<accession>A0ABZ3CXW3</accession>
<dbReference type="InterPro" id="IPR000792">
    <property type="entry name" value="Tscrpt_reg_LuxR_C"/>
</dbReference>
<dbReference type="CDD" id="cd17535">
    <property type="entry name" value="REC_NarL-like"/>
    <property type="match status" value="1"/>
</dbReference>
<dbReference type="PROSITE" id="PS00622">
    <property type="entry name" value="HTH_LUXR_1"/>
    <property type="match status" value="1"/>
</dbReference>
<dbReference type="SUPFAM" id="SSF46894">
    <property type="entry name" value="C-terminal effector domain of the bipartite response regulators"/>
    <property type="match status" value="1"/>
</dbReference>
<dbReference type="RefSeq" id="WP_342596104.1">
    <property type="nucleotide sequence ID" value="NZ_CP151919.1"/>
</dbReference>
<sequence>MQQRHGPIRVLIADDHPLLREGIAAVIAGQPDIELIGEASNGVEAVDRYRHLQPDVTLMDLQMPELDGIAAIRAIRDEFPAARIAILTTYQGDVRVLHAIQAGATGYLLKSTLRKSLVETIRTLAKGKPHFPAEIAADLACHLGAEPLSRREVEVLRCIAQGQSNKAIARQLGLTEETIKAHVKNLIAKLDASNRTHAVAIALRRGIIDMA</sequence>
<dbReference type="PROSITE" id="PS50110">
    <property type="entry name" value="RESPONSE_REGULATORY"/>
    <property type="match status" value="1"/>
</dbReference>
<keyword evidence="2" id="KW-0238">DNA-binding</keyword>
<dbReference type="Gene3D" id="3.40.50.2300">
    <property type="match status" value="1"/>
</dbReference>
<dbReference type="Pfam" id="PF00072">
    <property type="entry name" value="Response_reg"/>
    <property type="match status" value="1"/>
</dbReference>
<name>A0ABZ3CXW3_9GAMM</name>
<evidence type="ECO:0000256" key="2">
    <source>
        <dbReference type="ARBA" id="ARBA00023125"/>
    </source>
</evidence>
<keyword evidence="1 3" id="KW-0597">Phosphoprotein</keyword>
<feature type="domain" description="HTH luxR-type" evidence="4">
    <location>
        <begin position="144"/>
        <end position="206"/>
    </location>
</feature>
<dbReference type="PANTHER" id="PTHR43214">
    <property type="entry name" value="TWO-COMPONENT RESPONSE REGULATOR"/>
    <property type="match status" value="1"/>
</dbReference>
<feature type="modified residue" description="4-aspartylphosphate" evidence="3">
    <location>
        <position position="60"/>
    </location>
</feature>
<dbReference type="SMART" id="SM00448">
    <property type="entry name" value="REC"/>
    <property type="match status" value="1"/>
</dbReference>
<reference evidence="6 7" key="1">
    <citation type="submission" date="2024-04" db="EMBL/GenBank/DDBJ databases">
        <title>Salinicola lusitanus LLJ914,a marine bacterium isolated from the Okinawa Trough.</title>
        <authorList>
            <person name="Li J."/>
        </authorList>
    </citation>
    <scope>NUCLEOTIDE SEQUENCE [LARGE SCALE GENOMIC DNA]</scope>
    <source>
        <strain evidence="6 7">LLJ914</strain>
    </source>
</reference>
<dbReference type="EMBL" id="CP151919">
    <property type="protein sequence ID" value="XAD55875.1"/>
    <property type="molecule type" value="Genomic_DNA"/>
</dbReference>
<proteinExistence type="predicted"/>
<evidence type="ECO:0000313" key="7">
    <source>
        <dbReference type="Proteomes" id="UP001453229"/>
    </source>
</evidence>
<dbReference type="InterPro" id="IPR039420">
    <property type="entry name" value="WalR-like"/>
</dbReference>
<dbReference type="PRINTS" id="PR00038">
    <property type="entry name" value="HTHLUXR"/>
</dbReference>
<dbReference type="SUPFAM" id="SSF52172">
    <property type="entry name" value="CheY-like"/>
    <property type="match status" value="1"/>
</dbReference>
<dbReference type="Pfam" id="PF00196">
    <property type="entry name" value="GerE"/>
    <property type="match status" value="1"/>
</dbReference>
<feature type="domain" description="Response regulatory" evidence="5">
    <location>
        <begin position="9"/>
        <end position="125"/>
    </location>
</feature>
<dbReference type="InterPro" id="IPR011006">
    <property type="entry name" value="CheY-like_superfamily"/>
</dbReference>